<dbReference type="EMBL" id="CP061800">
    <property type="protein sequence ID" value="QTA89939.1"/>
    <property type="molecule type" value="Genomic_DNA"/>
</dbReference>
<proteinExistence type="predicted"/>
<dbReference type="KEGG" id="dmm:dnm_059980"/>
<evidence type="ECO:0000313" key="2">
    <source>
        <dbReference type="Proteomes" id="UP000663722"/>
    </source>
</evidence>
<keyword evidence="2" id="KW-1185">Reference proteome</keyword>
<name>A0A975GQI8_9BACT</name>
<sequence length="61" mass="6391">MSEFIDNYQAGILLNSCSEACFYNFLIITDLGEAAKSPAGGDIFVAAAANMPHLQGLVGLP</sequence>
<gene>
    <name evidence="1" type="ORF">dnm_059980</name>
</gene>
<protein>
    <submittedName>
        <fullName evidence="1">Uncharacterized protein</fullName>
    </submittedName>
</protein>
<evidence type="ECO:0000313" key="1">
    <source>
        <dbReference type="EMBL" id="QTA89939.1"/>
    </source>
</evidence>
<organism evidence="1 2">
    <name type="scientific">Desulfonema magnum</name>
    <dbReference type="NCBI Taxonomy" id="45655"/>
    <lineage>
        <taxon>Bacteria</taxon>
        <taxon>Pseudomonadati</taxon>
        <taxon>Thermodesulfobacteriota</taxon>
        <taxon>Desulfobacteria</taxon>
        <taxon>Desulfobacterales</taxon>
        <taxon>Desulfococcaceae</taxon>
        <taxon>Desulfonema</taxon>
    </lineage>
</organism>
<accession>A0A975GQI8</accession>
<dbReference type="AlphaFoldDB" id="A0A975GQI8"/>
<dbReference type="Proteomes" id="UP000663722">
    <property type="component" value="Chromosome"/>
</dbReference>
<reference evidence="1" key="1">
    <citation type="journal article" date="2021" name="Microb. Physiol.">
        <title>Proteogenomic Insights into the Physiology of Marine, Sulfate-Reducing, Filamentous Desulfonema limicola and Desulfonema magnum.</title>
        <authorList>
            <person name="Schnaars V."/>
            <person name="Wohlbrand L."/>
            <person name="Scheve S."/>
            <person name="Hinrichs C."/>
            <person name="Reinhardt R."/>
            <person name="Rabus R."/>
        </authorList>
    </citation>
    <scope>NUCLEOTIDE SEQUENCE</scope>
    <source>
        <strain evidence="1">4be13</strain>
    </source>
</reference>